<dbReference type="Pfam" id="PF18862">
    <property type="entry name" value="ApeA_NTD1"/>
    <property type="match status" value="1"/>
</dbReference>
<reference evidence="3 4" key="1">
    <citation type="submission" date="2016-10" db="EMBL/GenBank/DDBJ databases">
        <authorList>
            <person name="Varghese N."/>
            <person name="Submissions S."/>
        </authorList>
    </citation>
    <scope>NUCLEOTIDE SEQUENCE [LARGE SCALE GENOMIC DNA]</scope>
    <source>
        <strain evidence="3 4">GMCC 1.11211</strain>
    </source>
</reference>
<evidence type="ECO:0000259" key="1">
    <source>
        <dbReference type="Pfam" id="PF18739"/>
    </source>
</evidence>
<evidence type="ECO:0000313" key="4">
    <source>
        <dbReference type="Proteomes" id="UP000199681"/>
    </source>
</evidence>
<evidence type="ECO:0000259" key="2">
    <source>
        <dbReference type="Pfam" id="PF18862"/>
    </source>
</evidence>
<evidence type="ECO:0000313" key="3">
    <source>
        <dbReference type="EMBL" id="SFH76119.1"/>
    </source>
</evidence>
<dbReference type="Proteomes" id="UP000199681">
    <property type="component" value="Unassembled WGS sequence"/>
</dbReference>
<comment type="caution">
    <text evidence="3">The sequence shown here is derived from an EMBL/GenBank/DDBJ whole genome shotgun (WGS) entry which is preliminary data.</text>
</comment>
<dbReference type="EMBL" id="FOPW01000014">
    <property type="protein sequence ID" value="SFH76119.1"/>
    <property type="molecule type" value="Genomic_DNA"/>
</dbReference>
<name>A0ABY1EGF1_9MICO</name>
<dbReference type="InterPro" id="IPR041223">
    <property type="entry name" value="ApeA_NTD"/>
</dbReference>
<sequence length="437" mass="49057">MVHEGLRSWPVVHGTAQNKRITLLDLQCVDAKVFSLRFDSGQPDQLDVIARTALIGLHLDSEDDAEFVSCSATIENLTAWSRESAIEHRVKLDQETDRLESGEIRYVPVGDPQKAKVGDVRANLNHLLTLPDFERTLGATTARIVERTSVEFSSTEPRPLREWLKMLSGMSDLMSLSTLTACTEITLHLWTPATPEAYPDDYPLRDRLHEVAVYERRVVTPDPDRKGADLRKFLLTLDDLPFPVLMPRWMEVNDKFSSAQSMILGLSYIAGGYLQSRVVTAIGAAESFHRALDVKPTMSEREFKELRKTLLEAVPRERKQWLADRIMRNEASLHERLVDLARRPGEFMVALVPDAEKWAKEATRARNGLAHDGRSESHTLEELYAVVEVTRAVVILNLLSQLGIPAKRMAKGLSEHPVLSTAARLGKAHFADENSAA</sequence>
<proteinExistence type="predicted"/>
<keyword evidence="4" id="KW-1185">Reference proteome</keyword>
<gene>
    <name evidence="3" type="ORF">SAMN05216274_11428</name>
</gene>
<organism evidence="3 4">
    <name type="scientific">Cryobacterium levicorallinum</name>
    <dbReference type="NCBI Taxonomy" id="995038"/>
    <lineage>
        <taxon>Bacteria</taxon>
        <taxon>Bacillati</taxon>
        <taxon>Actinomycetota</taxon>
        <taxon>Actinomycetes</taxon>
        <taxon>Micrococcales</taxon>
        <taxon>Microbacteriaceae</taxon>
        <taxon>Cryobacterium</taxon>
    </lineage>
</organism>
<dbReference type="Pfam" id="PF18739">
    <property type="entry name" value="HEPN_Apea"/>
    <property type="match status" value="1"/>
</dbReference>
<accession>A0ABY1EGF1</accession>
<feature type="domain" description="Apea-like HEPN" evidence="1">
    <location>
        <begin position="281"/>
        <end position="406"/>
    </location>
</feature>
<feature type="domain" description="ApeA N-terminal" evidence="2">
    <location>
        <begin position="4"/>
        <end position="242"/>
    </location>
</feature>
<evidence type="ECO:0008006" key="5">
    <source>
        <dbReference type="Google" id="ProtNLM"/>
    </source>
</evidence>
<protein>
    <recommendedName>
        <fullName evidence="5">ApeA N-terminal domain-containing protein</fullName>
    </recommendedName>
</protein>
<dbReference type="InterPro" id="IPR041229">
    <property type="entry name" value="HEPN_Apea"/>
</dbReference>